<dbReference type="InterPro" id="IPR033469">
    <property type="entry name" value="CYTH-like_dom_sf"/>
</dbReference>
<comment type="catalytic activity">
    <reaction evidence="4">
        <text>a 5'-end triphospho-ribonucleoside in mRNA + H2O = a 5'-end diphospho-ribonucleoside in mRNA + phosphate + H(+)</text>
        <dbReference type="Rhea" id="RHEA:67004"/>
        <dbReference type="Rhea" id="RHEA-COMP:17164"/>
        <dbReference type="Rhea" id="RHEA-COMP:17165"/>
        <dbReference type="ChEBI" id="CHEBI:15377"/>
        <dbReference type="ChEBI" id="CHEBI:15378"/>
        <dbReference type="ChEBI" id="CHEBI:43474"/>
        <dbReference type="ChEBI" id="CHEBI:167616"/>
        <dbReference type="ChEBI" id="CHEBI:167618"/>
        <dbReference type="EC" id="3.6.1.74"/>
    </reaction>
    <physiologicalReaction direction="left-to-right" evidence="4">
        <dbReference type="Rhea" id="RHEA:67005"/>
    </physiologicalReaction>
</comment>
<name>A0A6C0IXI7_9ZZZZ</name>
<reference evidence="6" key="1">
    <citation type="journal article" date="2020" name="Nature">
        <title>Giant virus diversity and host interactions through global metagenomics.</title>
        <authorList>
            <person name="Schulz F."/>
            <person name="Roux S."/>
            <person name="Paez-Espino D."/>
            <person name="Jungbluth S."/>
            <person name="Walsh D.A."/>
            <person name="Denef V.J."/>
            <person name="McMahon K.D."/>
            <person name="Konstantinidis K.T."/>
            <person name="Eloe-Fadrosh E.A."/>
            <person name="Kyrpides N.C."/>
            <person name="Woyke T."/>
        </authorList>
    </citation>
    <scope>NUCLEOTIDE SEQUENCE</scope>
    <source>
        <strain evidence="6">GVMAG-M-3300025626-8</strain>
    </source>
</reference>
<dbReference type="Pfam" id="PF02940">
    <property type="entry name" value="mRNA_triPase"/>
    <property type="match status" value="1"/>
</dbReference>
<protein>
    <recommendedName>
        <fullName evidence="3">mRNA 5'-phosphatase</fullName>
        <ecNumber evidence="3">3.6.1.74</ecNumber>
    </recommendedName>
</protein>
<dbReference type="EMBL" id="MN740286">
    <property type="protein sequence ID" value="QHT98028.1"/>
    <property type="molecule type" value="Genomic_DNA"/>
</dbReference>
<evidence type="ECO:0000256" key="1">
    <source>
        <dbReference type="ARBA" id="ARBA00022664"/>
    </source>
</evidence>
<dbReference type="AlphaFoldDB" id="A0A6C0IXI7"/>
<dbReference type="InterPro" id="IPR004206">
    <property type="entry name" value="mRNA_triPase_Cet1"/>
</dbReference>
<evidence type="ECO:0000313" key="6">
    <source>
        <dbReference type="EMBL" id="QHT98028.1"/>
    </source>
</evidence>
<dbReference type="EC" id="3.6.1.74" evidence="3"/>
<proteinExistence type="predicted"/>
<organism evidence="6">
    <name type="scientific">viral metagenome</name>
    <dbReference type="NCBI Taxonomy" id="1070528"/>
    <lineage>
        <taxon>unclassified sequences</taxon>
        <taxon>metagenomes</taxon>
        <taxon>organismal metagenomes</taxon>
    </lineage>
</organism>
<accession>A0A6C0IXI7</accession>
<evidence type="ECO:0000256" key="3">
    <source>
        <dbReference type="ARBA" id="ARBA00035028"/>
    </source>
</evidence>
<evidence type="ECO:0000256" key="2">
    <source>
        <dbReference type="ARBA" id="ARBA00022801"/>
    </source>
</evidence>
<dbReference type="SUPFAM" id="SSF55154">
    <property type="entry name" value="CYTH-like phosphatases"/>
    <property type="match status" value="1"/>
</dbReference>
<dbReference type="GO" id="GO:0004651">
    <property type="term" value="F:polynucleotide 5'-phosphatase activity"/>
    <property type="evidence" value="ECO:0007669"/>
    <property type="project" value="InterPro"/>
</dbReference>
<keyword evidence="2" id="KW-0378">Hydrolase</keyword>
<evidence type="ECO:0000256" key="4">
    <source>
        <dbReference type="ARBA" id="ARBA00047740"/>
    </source>
</evidence>
<dbReference type="InterPro" id="IPR037009">
    <property type="entry name" value="mRNA_triPase_Cet1_sf"/>
</dbReference>
<dbReference type="Gene3D" id="3.20.100.10">
    <property type="entry name" value="mRNA triphosphatase Cet1-like"/>
    <property type="match status" value="1"/>
</dbReference>
<evidence type="ECO:0000259" key="5">
    <source>
        <dbReference type="Pfam" id="PF02940"/>
    </source>
</evidence>
<keyword evidence="1" id="KW-0507">mRNA processing</keyword>
<dbReference type="GO" id="GO:0006397">
    <property type="term" value="P:mRNA processing"/>
    <property type="evidence" value="ECO:0007669"/>
    <property type="project" value="UniProtKB-KW"/>
</dbReference>
<dbReference type="GO" id="GO:0140818">
    <property type="term" value="F:mRNA 5'-triphosphate monophosphatase activity"/>
    <property type="evidence" value="ECO:0007669"/>
    <property type="project" value="UniProtKB-EC"/>
</dbReference>
<sequence>MDSVQGILDSILFCDKFSPPNLALNDAARTIHTFFWEDSFNRNLRLEQVEIEVRFGKCPLSAKGPFNTDVSEKQFNTIIGSLLGFNKWDSTQYTEDIVGYFPKIDESVRHVVSSDGSKMTTSKQKVSQADYVGKNLPFDFRLAVNIELTLPESNRYTLDTATRRVNRKRQSFTLKNFRYDFTRVIEKNGSATHQIEIEIINLPDIQLRQSNSQIVTRELQARIVDLLNAVEPIRLFNIELFRKRQF</sequence>
<feature type="domain" description="mRNA triphosphatase Cet1-like" evidence="5">
    <location>
        <begin position="121"/>
        <end position="199"/>
    </location>
</feature>